<organism evidence="4 5">
    <name type="scientific">Ignelater luminosus</name>
    <name type="common">Cucubano</name>
    <name type="synonym">Pyrophorus luminosus</name>
    <dbReference type="NCBI Taxonomy" id="2038154"/>
    <lineage>
        <taxon>Eukaryota</taxon>
        <taxon>Metazoa</taxon>
        <taxon>Ecdysozoa</taxon>
        <taxon>Arthropoda</taxon>
        <taxon>Hexapoda</taxon>
        <taxon>Insecta</taxon>
        <taxon>Pterygota</taxon>
        <taxon>Neoptera</taxon>
        <taxon>Endopterygota</taxon>
        <taxon>Coleoptera</taxon>
        <taxon>Polyphaga</taxon>
        <taxon>Elateriformia</taxon>
        <taxon>Elateroidea</taxon>
        <taxon>Elateridae</taxon>
        <taxon>Agrypninae</taxon>
        <taxon>Pyrophorini</taxon>
        <taxon>Ignelater</taxon>
    </lineage>
</organism>
<evidence type="ECO:0000313" key="4">
    <source>
        <dbReference type="EMBL" id="KAF2887926.1"/>
    </source>
</evidence>
<keyword evidence="5" id="KW-1185">Reference proteome</keyword>
<keyword evidence="2" id="KW-0479">Metal-binding</keyword>
<comment type="cofactor">
    <cofactor evidence="1">
        <name>a divalent metal cation</name>
        <dbReference type="ChEBI" id="CHEBI:60240"/>
    </cofactor>
</comment>
<dbReference type="Proteomes" id="UP000801492">
    <property type="component" value="Unassembled WGS sequence"/>
</dbReference>
<dbReference type="PANTHER" id="PTHR23080">
    <property type="entry name" value="THAP DOMAIN PROTEIN"/>
    <property type="match status" value="1"/>
</dbReference>
<protein>
    <recommendedName>
        <fullName evidence="3">DDE Tnp4 domain-containing protein</fullName>
    </recommendedName>
</protein>
<gene>
    <name evidence="4" type="ORF">ILUMI_18248</name>
</gene>
<sequence length="123" mass="14215">MYSHYKGRNTIKYLISITPSGLITFLSKSYSGRVSEKAIFSNENVIQKLDMNDSIMVDKDILIEKECNEHLIKLIRPSFLKKTYKQFSKADAERTTSIGRVRVDVEHAIQRIKIFKICQGTLQ</sequence>
<dbReference type="AlphaFoldDB" id="A0A8K0G6R3"/>
<name>A0A8K0G6R3_IGNLU</name>
<evidence type="ECO:0000259" key="3">
    <source>
        <dbReference type="Pfam" id="PF13359"/>
    </source>
</evidence>
<evidence type="ECO:0000256" key="1">
    <source>
        <dbReference type="ARBA" id="ARBA00001968"/>
    </source>
</evidence>
<dbReference type="GO" id="GO:0046872">
    <property type="term" value="F:metal ion binding"/>
    <property type="evidence" value="ECO:0007669"/>
    <property type="project" value="UniProtKB-KW"/>
</dbReference>
<evidence type="ECO:0000313" key="5">
    <source>
        <dbReference type="Proteomes" id="UP000801492"/>
    </source>
</evidence>
<accession>A0A8K0G6R3</accession>
<dbReference type="PANTHER" id="PTHR23080:SF141">
    <property type="entry name" value="TRANSPOSASE HELIX-TURN-HELIX DOMAIN-CONTAINING PROTEIN"/>
    <property type="match status" value="1"/>
</dbReference>
<reference evidence="4" key="1">
    <citation type="submission" date="2019-08" db="EMBL/GenBank/DDBJ databases">
        <title>The genome of the North American firefly Photinus pyralis.</title>
        <authorList>
            <consortium name="Photinus pyralis genome working group"/>
            <person name="Fallon T.R."/>
            <person name="Sander Lower S.E."/>
            <person name="Weng J.-K."/>
        </authorList>
    </citation>
    <scope>NUCLEOTIDE SEQUENCE</scope>
    <source>
        <strain evidence="4">TRF0915ILg1</strain>
        <tissue evidence="4">Whole body</tissue>
    </source>
</reference>
<comment type="caution">
    <text evidence="4">The sequence shown here is derived from an EMBL/GenBank/DDBJ whole genome shotgun (WGS) entry which is preliminary data.</text>
</comment>
<proteinExistence type="predicted"/>
<dbReference type="OrthoDB" id="6504129at2759"/>
<dbReference type="EMBL" id="VTPC01081076">
    <property type="protein sequence ID" value="KAF2887926.1"/>
    <property type="molecule type" value="Genomic_DNA"/>
</dbReference>
<feature type="domain" description="DDE Tnp4" evidence="3">
    <location>
        <begin position="1"/>
        <end position="123"/>
    </location>
</feature>
<dbReference type="Pfam" id="PF13359">
    <property type="entry name" value="DDE_Tnp_4"/>
    <property type="match status" value="1"/>
</dbReference>
<dbReference type="InterPro" id="IPR027806">
    <property type="entry name" value="HARBI1_dom"/>
</dbReference>
<evidence type="ECO:0000256" key="2">
    <source>
        <dbReference type="ARBA" id="ARBA00022723"/>
    </source>
</evidence>